<dbReference type="SMART" id="SM00363">
    <property type="entry name" value="S4"/>
    <property type="match status" value="1"/>
</dbReference>
<keyword evidence="2 5" id="KW-0413">Isomerase</keyword>
<evidence type="ECO:0000256" key="5">
    <source>
        <dbReference type="RuleBase" id="RU362028"/>
    </source>
</evidence>
<dbReference type="CDD" id="cd02869">
    <property type="entry name" value="PseudoU_synth_RluA_like"/>
    <property type="match status" value="1"/>
</dbReference>
<keyword evidence="4" id="KW-0694">RNA-binding</keyword>
<dbReference type="GO" id="GO:0003723">
    <property type="term" value="F:RNA binding"/>
    <property type="evidence" value="ECO:0007669"/>
    <property type="project" value="UniProtKB-KW"/>
</dbReference>
<feature type="domain" description="RNA-binding S4" evidence="6">
    <location>
        <begin position="27"/>
        <end position="84"/>
    </location>
</feature>
<dbReference type="InterPro" id="IPR050188">
    <property type="entry name" value="RluA_PseudoU_synthase"/>
</dbReference>
<evidence type="ECO:0000256" key="2">
    <source>
        <dbReference type="ARBA" id="ARBA00023235"/>
    </source>
</evidence>
<evidence type="ECO:0000256" key="1">
    <source>
        <dbReference type="ARBA" id="ARBA00010876"/>
    </source>
</evidence>
<evidence type="ECO:0000259" key="6">
    <source>
        <dbReference type="SMART" id="SM00363"/>
    </source>
</evidence>
<dbReference type="Pfam" id="PF00849">
    <property type="entry name" value="PseudoU_synth_2"/>
    <property type="match status" value="1"/>
</dbReference>
<evidence type="ECO:0000313" key="7">
    <source>
        <dbReference type="EMBL" id="PIT86979.1"/>
    </source>
</evidence>
<dbReference type="InterPro" id="IPR020103">
    <property type="entry name" value="PsdUridine_synth_cat_dom_sf"/>
</dbReference>
<dbReference type="InterPro" id="IPR006225">
    <property type="entry name" value="PsdUridine_synth_RluC/D"/>
</dbReference>
<organism evidence="7 8">
    <name type="scientific">Candidatus Magasanikbacteria bacterium CG10_big_fil_rev_8_21_14_0_10_43_6</name>
    <dbReference type="NCBI Taxonomy" id="1974650"/>
    <lineage>
        <taxon>Bacteria</taxon>
        <taxon>Candidatus Magasanikiibacteriota</taxon>
    </lineage>
</organism>
<sequence>MLYSGIYSWMRYMADLSYHIEEKDALKRLDVFIAEWQGISRTKAQGLIADGAIQHNESVATKASKSLATGDVIVYTPQPSKQLPIAQEATSEDVVHDLVILEETSDYMVVVKPAGMLTHPTEANEPHTVAHWVVAHDPTISGVGENAARPGIVHRLDKGASGILVVAKTQEMFGVLKKQFKQRTVEKEYVVLVHGVIAAETGSIDFSIDRGKDGRMVARPRVEEITLQKMHTVQPGKEAFTEFQVLQRFLHYTLLRVKIHTGRTHQIRVHMHAYGHPVVGDVLYHQKQYVRKQAPVLGRLFLHAAKLCFSPKGKDVAVCFEAPLPKELSEFLAALS</sequence>
<dbReference type="InterPro" id="IPR036986">
    <property type="entry name" value="S4_RNA-bd_sf"/>
</dbReference>
<proteinExistence type="inferred from homology"/>
<evidence type="ECO:0000313" key="8">
    <source>
        <dbReference type="Proteomes" id="UP000229362"/>
    </source>
</evidence>
<comment type="function">
    <text evidence="5">Responsible for synthesis of pseudouridine from uracil.</text>
</comment>
<dbReference type="SUPFAM" id="SSF55120">
    <property type="entry name" value="Pseudouridine synthase"/>
    <property type="match status" value="1"/>
</dbReference>
<dbReference type="EC" id="5.4.99.-" evidence="5"/>
<dbReference type="Gene3D" id="3.30.2350.10">
    <property type="entry name" value="Pseudouridine synthase"/>
    <property type="match status" value="1"/>
</dbReference>
<comment type="similarity">
    <text evidence="1 5">Belongs to the pseudouridine synthase RluA family.</text>
</comment>
<feature type="active site" evidence="3">
    <location>
        <position position="157"/>
    </location>
</feature>
<comment type="catalytic activity">
    <reaction evidence="5">
        <text>a uridine in RNA = a pseudouridine in RNA</text>
        <dbReference type="Rhea" id="RHEA:48348"/>
        <dbReference type="Rhea" id="RHEA-COMP:12068"/>
        <dbReference type="Rhea" id="RHEA-COMP:12069"/>
        <dbReference type="ChEBI" id="CHEBI:65314"/>
        <dbReference type="ChEBI" id="CHEBI:65315"/>
    </reaction>
</comment>
<reference evidence="8" key="1">
    <citation type="submission" date="2017-09" db="EMBL/GenBank/DDBJ databases">
        <title>Depth-based differentiation of microbial function through sediment-hosted aquifers and enrichment of novel symbionts in the deep terrestrial subsurface.</title>
        <authorList>
            <person name="Probst A.J."/>
            <person name="Ladd B."/>
            <person name="Jarett J.K."/>
            <person name="Geller-Mcgrath D.E."/>
            <person name="Sieber C.M.K."/>
            <person name="Emerson J.B."/>
            <person name="Anantharaman K."/>
            <person name="Thomas B.C."/>
            <person name="Malmstrom R."/>
            <person name="Stieglmeier M."/>
            <person name="Klingl A."/>
            <person name="Woyke T."/>
            <person name="Ryan C.M."/>
            <person name="Banfield J.F."/>
        </authorList>
    </citation>
    <scope>NUCLEOTIDE SEQUENCE [LARGE SCALE GENOMIC DNA]</scope>
</reference>
<dbReference type="InterPro" id="IPR006145">
    <property type="entry name" value="PsdUridine_synth_RsuA/RluA"/>
</dbReference>
<dbReference type="PANTHER" id="PTHR21600:SF44">
    <property type="entry name" value="RIBOSOMAL LARGE SUBUNIT PSEUDOURIDINE SYNTHASE D"/>
    <property type="match status" value="1"/>
</dbReference>
<accession>A0A2M6W2F5</accession>
<dbReference type="SUPFAM" id="SSF55174">
    <property type="entry name" value="Alpha-L RNA-binding motif"/>
    <property type="match status" value="1"/>
</dbReference>
<evidence type="ECO:0000256" key="3">
    <source>
        <dbReference type="PIRSR" id="PIRSR606225-1"/>
    </source>
</evidence>
<dbReference type="EMBL" id="PFBZ01000009">
    <property type="protein sequence ID" value="PIT86979.1"/>
    <property type="molecule type" value="Genomic_DNA"/>
</dbReference>
<dbReference type="PANTHER" id="PTHR21600">
    <property type="entry name" value="MITOCHONDRIAL RNA PSEUDOURIDINE SYNTHASE"/>
    <property type="match status" value="1"/>
</dbReference>
<name>A0A2M6W2F5_9BACT</name>
<dbReference type="NCBIfam" id="TIGR00005">
    <property type="entry name" value="rluA_subfam"/>
    <property type="match status" value="1"/>
</dbReference>
<dbReference type="Gene3D" id="3.10.290.10">
    <property type="entry name" value="RNA-binding S4 domain"/>
    <property type="match status" value="1"/>
</dbReference>
<dbReference type="GO" id="GO:0000455">
    <property type="term" value="P:enzyme-directed rRNA pseudouridine synthesis"/>
    <property type="evidence" value="ECO:0007669"/>
    <property type="project" value="TreeGrafter"/>
</dbReference>
<dbReference type="Pfam" id="PF01479">
    <property type="entry name" value="S4"/>
    <property type="match status" value="1"/>
</dbReference>
<dbReference type="PROSITE" id="PS50889">
    <property type="entry name" value="S4"/>
    <property type="match status" value="1"/>
</dbReference>
<dbReference type="GO" id="GO:0120159">
    <property type="term" value="F:rRNA pseudouridine synthase activity"/>
    <property type="evidence" value="ECO:0007669"/>
    <property type="project" value="UniProtKB-ARBA"/>
</dbReference>
<gene>
    <name evidence="7" type="ORF">COU33_00180</name>
</gene>
<evidence type="ECO:0000256" key="4">
    <source>
        <dbReference type="PROSITE-ProRule" id="PRU00182"/>
    </source>
</evidence>
<dbReference type="Proteomes" id="UP000229362">
    <property type="component" value="Unassembled WGS sequence"/>
</dbReference>
<protein>
    <recommendedName>
        <fullName evidence="5">Pseudouridine synthase</fullName>
        <ecNumber evidence="5">5.4.99.-</ecNumber>
    </recommendedName>
</protein>
<dbReference type="CDD" id="cd00165">
    <property type="entry name" value="S4"/>
    <property type="match status" value="1"/>
</dbReference>
<dbReference type="AlphaFoldDB" id="A0A2M6W2F5"/>
<comment type="caution">
    <text evidence="7">The sequence shown here is derived from an EMBL/GenBank/DDBJ whole genome shotgun (WGS) entry which is preliminary data.</text>
</comment>
<dbReference type="InterPro" id="IPR002942">
    <property type="entry name" value="S4_RNA-bd"/>
</dbReference>